<proteinExistence type="predicted"/>
<keyword evidence="5 7" id="KW-1133">Transmembrane helix</keyword>
<feature type="transmembrane region" description="Helical" evidence="7">
    <location>
        <begin position="268"/>
        <end position="289"/>
    </location>
</feature>
<keyword evidence="2" id="KW-0813">Transport</keyword>
<evidence type="ECO:0000256" key="4">
    <source>
        <dbReference type="ARBA" id="ARBA00022692"/>
    </source>
</evidence>
<gene>
    <name evidence="9" type="ORF">MNBD_ALPHA12-1257</name>
</gene>
<dbReference type="InterPro" id="IPR050366">
    <property type="entry name" value="BP-dependent_transpt_permease"/>
</dbReference>
<evidence type="ECO:0000256" key="3">
    <source>
        <dbReference type="ARBA" id="ARBA00022475"/>
    </source>
</evidence>
<dbReference type="PROSITE" id="PS50928">
    <property type="entry name" value="ABC_TM1"/>
    <property type="match status" value="1"/>
</dbReference>
<comment type="subcellular location">
    <subcellularLocation>
        <location evidence="1">Cell membrane</location>
        <topology evidence="1">Multi-pass membrane protein</topology>
    </subcellularLocation>
</comment>
<dbReference type="EMBL" id="UOEO01000177">
    <property type="protein sequence ID" value="VAW21624.1"/>
    <property type="molecule type" value="Genomic_DNA"/>
</dbReference>
<evidence type="ECO:0000256" key="2">
    <source>
        <dbReference type="ARBA" id="ARBA00022448"/>
    </source>
</evidence>
<evidence type="ECO:0000313" key="9">
    <source>
        <dbReference type="EMBL" id="VAW21624.1"/>
    </source>
</evidence>
<dbReference type="GO" id="GO:0055085">
    <property type="term" value="P:transmembrane transport"/>
    <property type="evidence" value="ECO:0007669"/>
    <property type="project" value="InterPro"/>
</dbReference>
<name>A0A3B0UN27_9ZZZZ</name>
<dbReference type="CDD" id="cd06261">
    <property type="entry name" value="TM_PBP2"/>
    <property type="match status" value="1"/>
</dbReference>
<feature type="domain" description="ABC transmembrane type-1" evidence="8">
    <location>
        <begin position="101"/>
        <end position="290"/>
    </location>
</feature>
<keyword evidence="6 7" id="KW-0472">Membrane</keyword>
<sequence length="304" mass="33082">MSAPKTQTNDGATNDGAMATESTFTRFFAAAEIRRMWPLYLIFAVFTLVALFAPLIAPFDPLDQDLFARLKPPGTAAGDNIYLLGTDELGRDLLSRIIYGARVSMMVALLSVTVSMVAGTAIGLVAGYFRGVVEIILMRLVDIFLSIPAILLAIITVAVLGPGLQNLVIVLGFTRWPRYARVAYGQTLGVANTPYVAASRFIGLANWRILARHILPNIIAPLIVVATLEFGLMIIWESGLSFLGLGVQPPTPSWGSILSTGRNYMASAWWISTLTGACLFMLVLSVNMIGDFLRDRFDPHSVKR</sequence>
<feature type="transmembrane region" description="Helical" evidence="7">
    <location>
        <begin position="103"/>
        <end position="129"/>
    </location>
</feature>
<dbReference type="InterPro" id="IPR025966">
    <property type="entry name" value="OppC_N"/>
</dbReference>
<feature type="transmembrane region" description="Helical" evidence="7">
    <location>
        <begin position="214"/>
        <end position="236"/>
    </location>
</feature>
<dbReference type="PANTHER" id="PTHR43386">
    <property type="entry name" value="OLIGOPEPTIDE TRANSPORT SYSTEM PERMEASE PROTEIN APPC"/>
    <property type="match status" value="1"/>
</dbReference>
<dbReference type="Gene3D" id="1.10.3720.10">
    <property type="entry name" value="MetI-like"/>
    <property type="match status" value="1"/>
</dbReference>
<dbReference type="AlphaFoldDB" id="A0A3B0UN27"/>
<accession>A0A3B0UN27</accession>
<dbReference type="Pfam" id="PF00528">
    <property type="entry name" value="BPD_transp_1"/>
    <property type="match status" value="1"/>
</dbReference>
<dbReference type="GO" id="GO:0005886">
    <property type="term" value="C:plasma membrane"/>
    <property type="evidence" value="ECO:0007669"/>
    <property type="project" value="UniProtKB-SubCell"/>
</dbReference>
<evidence type="ECO:0000256" key="5">
    <source>
        <dbReference type="ARBA" id="ARBA00022989"/>
    </source>
</evidence>
<evidence type="ECO:0000259" key="8">
    <source>
        <dbReference type="PROSITE" id="PS50928"/>
    </source>
</evidence>
<protein>
    <submittedName>
        <fullName evidence="9">Dipeptide transport system permease protein DppC (TC 3.A.1.5.2)</fullName>
    </submittedName>
</protein>
<evidence type="ECO:0000256" key="7">
    <source>
        <dbReference type="SAM" id="Phobius"/>
    </source>
</evidence>
<dbReference type="Pfam" id="PF12911">
    <property type="entry name" value="OppC_N"/>
    <property type="match status" value="1"/>
</dbReference>
<feature type="transmembrane region" description="Helical" evidence="7">
    <location>
        <begin position="37"/>
        <end position="57"/>
    </location>
</feature>
<reference evidence="9" key="1">
    <citation type="submission" date="2018-06" db="EMBL/GenBank/DDBJ databases">
        <authorList>
            <person name="Zhirakovskaya E."/>
        </authorList>
    </citation>
    <scope>NUCLEOTIDE SEQUENCE</scope>
</reference>
<evidence type="ECO:0000256" key="6">
    <source>
        <dbReference type="ARBA" id="ARBA00023136"/>
    </source>
</evidence>
<keyword evidence="3" id="KW-1003">Cell membrane</keyword>
<dbReference type="InterPro" id="IPR000515">
    <property type="entry name" value="MetI-like"/>
</dbReference>
<dbReference type="SUPFAM" id="SSF161098">
    <property type="entry name" value="MetI-like"/>
    <property type="match status" value="1"/>
</dbReference>
<dbReference type="InterPro" id="IPR035906">
    <property type="entry name" value="MetI-like_sf"/>
</dbReference>
<feature type="transmembrane region" description="Helical" evidence="7">
    <location>
        <begin position="141"/>
        <end position="163"/>
    </location>
</feature>
<organism evidence="9">
    <name type="scientific">hydrothermal vent metagenome</name>
    <dbReference type="NCBI Taxonomy" id="652676"/>
    <lineage>
        <taxon>unclassified sequences</taxon>
        <taxon>metagenomes</taxon>
        <taxon>ecological metagenomes</taxon>
    </lineage>
</organism>
<evidence type="ECO:0000256" key="1">
    <source>
        <dbReference type="ARBA" id="ARBA00004651"/>
    </source>
</evidence>
<feature type="transmembrane region" description="Helical" evidence="7">
    <location>
        <begin position="183"/>
        <end position="202"/>
    </location>
</feature>
<dbReference type="PANTHER" id="PTHR43386:SF1">
    <property type="entry name" value="D,D-DIPEPTIDE TRANSPORT SYSTEM PERMEASE PROTEIN DDPC-RELATED"/>
    <property type="match status" value="1"/>
</dbReference>
<keyword evidence="4 7" id="KW-0812">Transmembrane</keyword>